<reference evidence="5" key="1">
    <citation type="submission" date="2025-08" db="UniProtKB">
        <authorList>
            <consortium name="RefSeq"/>
        </authorList>
    </citation>
    <scope>IDENTIFICATION</scope>
    <source>
        <tissue evidence="5">Whole body</tissue>
    </source>
</reference>
<keyword evidence="4" id="KW-1185">Reference proteome</keyword>
<dbReference type="PROSITE" id="PS50190">
    <property type="entry name" value="SEC7"/>
    <property type="match status" value="1"/>
</dbReference>
<dbReference type="CDD" id="cd00171">
    <property type="entry name" value="Sec7"/>
    <property type="match status" value="1"/>
</dbReference>
<dbReference type="InterPro" id="IPR001849">
    <property type="entry name" value="PH_domain"/>
</dbReference>
<dbReference type="SMART" id="SM00233">
    <property type="entry name" value="PH"/>
    <property type="match status" value="1"/>
</dbReference>
<evidence type="ECO:0000259" key="2">
    <source>
        <dbReference type="PROSITE" id="PS50003"/>
    </source>
</evidence>
<dbReference type="Pfam" id="PF00169">
    <property type="entry name" value="PH"/>
    <property type="match status" value="1"/>
</dbReference>
<dbReference type="GeneID" id="107068469"/>
<feature type="coiled-coil region" evidence="1">
    <location>
        <begin position="38"/>
        <end position="72"/>
    </location>
</feature>
<dbReference type="InterPro" id="IPR000904">
    <property type="entry name" value="Sec7_dom"/>
</dbReference>
<dbReference type="Gene3D" id="2.30.29.30">
    <property type="entry name" value="Pleckstrin-homology domain (PH domain)/Phosphotyrosine-binding domain (PTB)"/>
    <property type="match status" value="1"/>
</dbReference>
<dbReference type="SUPFAM" id="SSF48425">
    <property type="entry name" value="Sec7 domain"/>
    <property type="match status" value="1"/>
</dbReference>
<dbReference type="PROSITE" id="PS50003">
    <property type="entry name" value="PH_DOMAIN"/>
    <property type="match status" value="1"/>
</dbReference>
<evidence type="ECO:0000313" key="4">
    <source>
        <dbReference type="Proteomes" id="UP000694924"/>
    </source>
</evidence>
<dbReference type="InterPro" id="IPR035999">
    <property type="entry name" value="Sec7_dom_sf"/>
</dbReference>
<protein>
    <submittedName>
        <fullName evidence="5">Cytohesin-1 isoform X3</fullName>
    </submittedName>
</protein>
<dbReference type="PANTHER" id="PTHR10663:SF402">
    <property type="entry name" value="MIP16918P"/>
    <property type="match status" value="1"/>
</dbReference>
<feature type="domain" description="PH" evidence="2">
    <location>
        <begin position="282"/>
        <end position="397"/>
    </location>
</feature>
<dbReference type="InterPro" id="IPR023394">
    <property type="entry name" value="Sec7_C_sf"/>
</dbReference>
<evidence type="ECO:0000313" key="5">
    <source>
        <dbReference type="RefSeq" id="XP_015180355.1"/>
    </source>
</evidence>
<dbReference type="SUPFAM" id="SSF50729">
    <property type="entry name" value="PH domain-like"/>
    <property type="match status" value="1"/>
</dbReference>
<proteinExistence type="predicted"/>
<evidence type="ECO:0000259" key="3">
    <source>
        <dbReference type="PROSITE" id="PS50190"/>
    </source>
</evidence>
<dbReference type="RefSeq" id="XP_015180355.1">
    <property type="nucleotide sequence ID" value="XM_015324869.1"/>
</dbReference>
<organism evidence="4 5">
    <name type="scientific">Polistes dominula</name>
    <name type="common">European paper wasp</name>
    <name type="synonym">Vespa dominula</name>
    <dbReference type="NCBI Taxonomy" id="743375"/>
    <lineage>
        <taxon>Eukaryota</taxon>
        <taxon>Metazoa</taxon>
        <taxon>Ecdysozoa</taxon>
        <taxon>Arthropoda</taxon>
        <taxon>Hexapoda</taxon>
        <taxon>Insecta</taxon>
        <taxon>Pterygota</taxon>
        <taxon>Neoptera</taxon>
        <taxon>Endopterygota</taxon>
        <taxon>Hymenoptera</taxon>
        <taxon>Apocrita</taxon>
        <taxon>Aculeata</taxon>
        <taxon>Vespoidea</taxon>
        <taxon>Vespidae</taxon>
        <taxon>Polistinae</taxon>
        <taxon>Polistini</taxon>
        <taxon>Polistes</taxon>
    </lineage>
</organism>
<dbReference type="Gene3D" id="1.10.220.20">
    <property type="match status" value="1"/>
</dbReference>
<dbReference type="Proteomes" id="UP000694924">
    <property type="component" value="Unplaced"/>
</dbReference>
<sequence>MWQDLDGLAGAGVHCSSHQGDQFGTAVADLTPEQQKILIDIRRKKSELLLEIQQLKDELGEVVAEMEAMEGGGLVANETKPTNKAKQTSIGRKKFNMDPKKGIEYLIEHNLLAPTPEDVAQFLYKGEGLNKTAIGDYLGERHDFNERVLRAFVELHDFTDLILVQALRQFLWSFRLPGEAQKIDRMMECFAQRYCQLNPNIFTNTDTCYVLSFAIIMLNTSLHNPSVKDKPSVEQFISMNRGINNGGDLPRELLVSLYESIKTEPFKIPEDDGNDLMHTFFNPDKEGWLWKQAGGRYKSWKRRWFILNDNCLYYFEYTTDKEPRGIIPLENIQVREVQDRHKPHCFELYAAGSEFIKACKTDSEGKVVEGKHTVYRMSAATDEEKDEWIKCVRQSISHNPFYDMLAARKKKAQKTNVYSKS</sequence>
<gene>
    <name evidence="5" type="primary">LOC107068469</name>
</gene>
<dbReference type="InterPro" id="IPR011993">
    <property type="entry name" value="PH-like_dom_sf"/>
</dbReference>
<keyword evidence="1" id="KW-0175">Coiled coil</keyword>
<evidence type="ECO:0000256" key="1">
    <source>
        <dbReference type="SAM" id="Coils"/>
    </source>
</evidence>
<dbReference type="PANTHER" id="PTHR10663">
    <property type="entry name" value="GUANYL-NUCLEOTIDE EXCHANGE FACTOR"/>
    <property type="match status" value="1"/>
</dbReference>
<dbReference type="Gene3D" id="1.10.1000.11">
    <property type="entry name" value="Arf Nucleotide-binding Site Opener,domain 2"/>
    <property type="match status" value="1"/>
</dbReference>
<name>A0ABM1IJG8_POLDO</name>
<dbReference type="SMART" id="SM00222">
    <property type="entry name" value="Sec7"/>
    <property type="match status" value="1"/>
</dbReference>
<accession>A0ABM1IJG8</accession>
<dbReference type="Pfam" id="PF01369">
    <property type="entry name" value="Sec7"/>
    <property type="match status" value="1"/>
</dbReference>
<feature type="domain" description="SEC7" evidence="3">
    <location>
        <begin position="77"/>
        <end position="264"/>
    </location>
</feature>
<dbReference type="CDD" id="cd01252">
    <property type="entry name" value="PH_GRP1-like"/>
    <property type="match status" value="1"/>
</dbReference>